<proteinExistence type="predicted"/>
<dbReference type="AlphaFoldDB" id="A0A2H5PXC0"/>
<name>A0A2H5PXC0_CITUN</name>
<evidence type="ECO:0000256" key="1">
    <source>
        <dbReference type="SAM" id="MobiDB-lite"/>
    </source>
</evidence>
<feature type="region of interest" description="Disordered" evidence="1">
    <location>
        <begin position="54"/>
        <end position="110"/>
    </location>
</feature>
<sequence>MTPHQSMPHHRSMPRHRSVYVNSVMNYSHVDSTIHGFSLLLCCCNSSMRFVSREDSNVDDESTTTFDQHRSLPSLKPKKKSKTPKSDRNSKGKGAPTSLCFNSPPPDSISHSPLSNPFFKVSQEDQDFIAAACTRESFFEEEVALGDIKELYQLKKPPLSASIYLTPWTSGKNLVTPIPALKKRFKHGWFIVDDDWASTVEFRGRVSHVFSSPLVLAEIPTRVYVDPKEPSSAAPGLFRKRKFPEVAFSLGSQGIAAFMLMKDYDLARESSSTKYEEEMEDPEFEAPYLEPFVSCPLWVVVPKPRAGSGYCHDRTLPGCNRSGPDFNSVIL</sequence>
<dbReference type="EMBL" id="BDQV01000150">
    <property type="protein sequence ID" value="GAY57017.1"/>
    <property type="molecule type" value="Genomic_DNA"/>
</dbReference>
<dbReference type="Proteomes" id="UP000236630">
    <property type="component" value="Unassembled WGS sequence"/>
</dbReference>
<gene>
    <name evidence="2" type="ORF">CUMW_176150</name>
</gene>
<organism evidence="2 3">
    <name type="scientific">Citrus unshiu</name>
    <name type="common">Satsuma mandarin</name>
    <name type="synonym">Citrus nobilis var. unshiu</name>
    <dbReference type="NCBI Taxonomy" id="55188"/>
    <lineage>
        <taxon>Eukaryota</taxon>
        <taxon>Viridiplantae</taxon>
        <taxon>Streptophyta</taxon>
        <taxon>Embryophyta</taxon>
        <taxon>Tracheophyta</taxon>
        <taxon>Spermatophyta</taxon>
        <taxon>Magnoliopsida</taxon>
        <taxon>eudicotyledons</taxon>
        <taxon>Gunneridae</taxon>
        <taxon>Pentapetalae</taxon>
        <taxon>rosids</taxon>
        <taxon>malvids</taxon>
        <taxon>Sapindales</taxon>
        <taxon>Rutaceae</taxon>
        <taxon>Aurantioideae</taxon>
        <taxon>Citrus</taxon>
    </lineage>
</organism>
<keyword evidence="3" id="KW-1185">Reference proteome</keyword>
<reference evidence="2 3" key="1">
    <citation type="journal article" date="2017" name="Front. Genet.">
        <title>Draft sequencing of the heterozygous diploid genome of Satsuma (Citrus unshiu Marc.) using a hybrid assembly approach.</title>
        <authorList>
            <person name="Shimizu T."/>
            <person name="Tanizawa Y."/>
            <person name="Mochizuki T."/>
            <person name="Nagasaki H."/>
            <person name="Yoshioka T."/>
            <person name="Toyoda A."/>
            <person name="Fujiyama A."/>
            <person name="Kaminuma E."/>
            <person name="Nakamura Y."/>
        </authorList>
    </citation>
    <scope>NUCLEOTIDE SEQUENCE [LARGE SCALE GENOMIC DNA]</scope>
    <source>
        <strain evidence="3">cv. Miyagawa wase</strain>
    </source>
</reference>
<evidence type="ECO:0000313" key="3">
    <source>
        <dbReference type="Proteomes" id="UP000236630"/>
    </source>
</evidence>
<accession>A0A2H5PXC0</accession>
<comment type="caution">
    <text evidence="2">The sequence shown here is derived from an EMBL/GenBank/DDBJ whole genome shotgun (WGS) entry which is preliminary data.</text>
</comment>
<protein>
    <submittedName>
        <fullName evidence="2">Uncharacterized protein</fullName>
    </submittedName>
</protein>
<evidence type="ECO:0000313" key="2">
    <source>
        <dbReference type="EMBL" id="GAY57017.1"/>
    </source>
</evidence>